<reference evidence="2" key="3">
    <citation type="journal article" date="2019" name="G3 (Bethesda)">
        <title>Hybrid Assembly of the Genome of the Entomopathogenic Nematode Steinernema carpocapsae Identifies the X-Chromosome.</title>
        <authorList>
            <person name="Serra L."/>
            <person name="Macchietto M."/>
            <person name="Macias-Munoz A."/>
            <person name="McGill C.J."/>
            <person name="Rodriguez I.M."/>
            <person name="Rodriguez B."/>
            <person name="Murad R."/>
            <person name="Mortazavi A."/>
        </authorList>
    </citation>
    <scope>NUCLEOTIDE SEQUENCE</scope>
    <source>
        <strain evidence="2">ALL</strain>
    </source>
</reference>
<dbReference type="AlphaFoldDB" id="A0A4U5P787"/>
<reference evidence="2" key="2">
    <citation type="journal article" date="2015" name="Genome Biol.">
        <title>Comparative genomics of Steinernema reveals deeply conserved gene regulatory networks.</title>
        <authorList>
            <person name="Dillman A.R."/>
            <person name="Macchietto M."/>
            <person name="Porter C.F."/>
            <person name="Rogers A."/>
            <person name="Williams B."/>
            <person name="Antoshechkin I."/>
            <person name="Lee M.M."/>
            <person name="Goodwin Z."/>
            <person name="Lu X."/>
            <person name="Lewis E.E."/>
            <person name="Goodrich-Blair H."/>
            <person name="Stock S.P."/>
            <person name="Adams B.J."/>
            <person name="Sternberg P.W."/>
            <person name="Mortazavi A."/>
        </authorList>
    </citation>
    <scope>NUCLEOTIDE SEQUENCE [LARGE SCALE GENOMIC DNA]</scope>
    <source>
        <strain evidence="2">ALL</strain>
    </source>
</reference>
<organism evidence="2">
    <name type="scientific">Steinernema carpocapsae</name>
    <name type="common">Entomopathogenic nematode</name>
    <dbReference type="NCBI Taxonomy" id="34508"/>
    <lineage>
        <taxon>Eukaryota</taxon>
        <taxon>Metazoa</taxon>
        <taxon>Ecdysozoa</taxon>
        <taxon>Nematoda</taxon>
        <taxon>Chromadorea</taxon>
        <taxon>Rhabditida</taxon>
        <taxon>Tylenchina</taxon>
        <taxon>Panagrolaimomorpha</taxon>
        <taxon>Strongyloidoidea</taxon>
        <taxon>Steinernematidae</taxon>
        <taxon>Steinernema</taxon>
    </lineage>
</organism>
<feature type="compositionally biased region" description="Polar residues" evidence="1">
    <location>
        <begin position="204"/>
        <end position="213"/>
    </location>
</feature>
<accession>A0A4U5P787</accession>
<comment type="caution">
    <text evidence="2">The sequence shown here is derived from an EMBL/GenBank/DDBJ whole genome shotgun (WGS) entry which is preliminary data.</text>
</comment>
<sequence>MIIVKFVVSLLRLPPPSFRMHNEAYRRLIFFFRAFGRFEELTKLSSIRSHATERHDAPAAPLRLIPVPGPQLQTKAPCDPRQPPLPAQHAESFFAQDASDPATARFASPNESFADSPHPQPRTEALPKASRGARDSGGARKRPSIARMAQGDHPDHPQEILRGRKRLSENFPAGVFPAPGRFSTRRRLDDPLGLQRPSAAPEFSSAQFTSQRPASDRLLRSGLDRHARQLHGPRAPLAASPLLQLESIVYAFGTGWS</sequence>
<gene>
    <name evidence="2" type="ORF">L596_006850</name>
</gene>
<feature type="compositionally biased region" description="Basic and acidic residues" evidence="1">
    <location>
        <begin position="150"/>
        <end position="168"/>
    </location>
</feature>
<reference evidence="2" key="1">
    <citation type="submission" date="2013-11" db="EMBL/GenBank/DDBJ databases">
        <authorList>
            <person name="Sternberg P."/>
            <person name="Dillman A."/>
            <person name="Macchietto M."/>
        </authorList>
    </citation>
    <scope>NUCLEOTIDE SEQUENCE</scope>
    <source>
        <strain evidence="2">ALL</strain>
    </source>
</reference>
<name>A0A4U5P787_STECR</name>
<proteinExistence type="predicted"/>
<dbReference type="EMBL" id="AZBU02000002">
    <property type="protein sequence ID" value="TKR92138.1"/>
    <property type="molecule type" value="Genomic_DNA"/>
</dbReference>
<protein>
    <submittedName>
        <fullName evidence="2">Uncharacterized protein</fullName>
    </submittedName>
</protein>
<evidence type="ECO:0000313" key="2">
    <source>
        <dbReference type="EMBL" id="TKR92138.1"/>
    </source>
</evidence>
<feature type="region of interest" description="Disordered" evidence="1">
    <location>
        <begin position="52"/>
        <end position="214"/>
    </location>
</feature>
<evidence type="ECO:0000256" key="1">
    <source>
        <dbReference type="SAM" id="MobiDB-lite"/>
    </source>
</evidence>